<dbReference type="SUPFAM" id="SSF81653">
    <property type="entry name" value="Calcium ATPase, transduction domain A"/>
    <property type="match status" value="1"/>
</dbReference>
<feature type="transmembrane region" description="Helical" evidence="11">
    <location>
        <begin position="670"/>
        <end position="689"/>
    </location>
</feature>
<dbReference type="GO" id="GO:0006883">
    <property type="term" value="P:intracellular sodium ion homeostasis"/>
    <property type="evidence" value="ECO:0007669"/>
    <property type="project" value="TreeGrafter"/>
</dbReference>
<comment type="caution">
    <text evidence="13">The sequence shown here is derived from an EMBL/GenBank/DDBJ whole genome shotgun (WGS) entry which is preliminary data.</text>
</comment>
<evidence type="ECO:0000256" key="8">
    <source>
        <dbReference type="ARBA" id="ARBA00022967"/>
    </source>
</evidence>
<keyword evidence="3" id="KW-0597">Phosphoprotein</keyword>
<dbReference type="InterPro" id="IPR050510">
    <property type="entry name" value="Cation_transp_ATPase_P-type"/>
</dbReference>
<dbReference type="GO" id="GO:0016887">
    <property type="term" value="F:ATP hydrolysis activity"/>
    <property type="evidence" value="ECO:0007669"/>
    <property type="project" value="InterPro"/>
</dbReference>
<keyword evidence="5" id="KW-0547">Nucleotide-binding</keyword>
<evidence type="ECO:0000256" key="3">
    <source>
        <dbReference type="ARBA" id="ARBA00022553"/>
    </source>
</evidence>
<dbReference type="PROSITE" id="PS00154">
    <property type="entry name" value="ATPASE_E1_E2"/>
    <property type="match status" value="1"/>
</dbReference>
<keyword evidence="6" id="KW-0067">ATP-binding</keyword>
<protein>
    <submittedName>
        <fullName evidence="13">Cation-translocating P-type ATPase</fullName>
    </submittedName>
</protein>
<dbReference type="EMBL" id="DXEU01000095">
    <property type="protein sequence ID" value="HIX52203.1"/>
    <property type="molecule type" value="Genomic_DNA"/>
</dbReference>
<evidence type="ECO:0000256" key="6">
    <source>
        <dbReference type="ARBA" id="ARBA00022840"/>
    </source>
</evidence>
<dbReference type="GO" id="GO:1990573">
    <property type="term" value="P:potassium ion import across plasma membrane"/>
    <property type="evidence" value="ECO:0007669"/>
    <property type="project" value="TreeGrafter"/>
</dbReference>
<dbReference type="AlphaFoldDB" id="A0A9D1W466"/>
<dbReference type="InterPro" id="IPR008250">
    <property type="entry name" value="ATPase_P-typ_transduc_dom_A_sf"/>
</dbReference>
<dbReference type="CDD" id="cd02089">
    <property type="entry name" value="P-type_ATPase_Ca_prok"/>
    <property type="match status" value="1"/>
</dbReference>
<dbReference type="PRINTS" id="PR00119">
    <property type="entry name" value="CATATPASE"/>
</dbReference>
<dbReference type="SUPFAM" id="SSF81660">
    <property type="entry name" value="Metal cation-transporting ATPase, ATP-binding domain N"/>
    <property type="match status" value="1"/>
</dbReference>
<dbReference type="InterPro" id="IPR006068">
    <property type="entry name" value="ATPase_P-typ_cation-transptr_C"/>
</dbReference>
<evidence type="ECO:0000259" key="12">
    <source>
        <dbReference type="SMART" id="SM00831"/>
    </source>
</evidence>
<dbReference type="InterPro" id="IPR004014">
    <property type="entry name" value="ATPase_P-typ_cation-transptr_N"/>
</dbReference>
<reference evidence="13" key="1">
    <citation type="journal article" date="2021" name="PeerJ">
        <title>Extensive microbial diversity within the chicken gut microbiome revealed by metagenomics and culture.</title>
        <authorList>
            <person name="Gilroy R."/>
            <person name="Ravi A."/>
            <person name="Getino M."/>
            <person name="Pursley I."/>
            <person name="Horton D.L."/>
            <person name="Alikhan N.F."/>
            <person name="Baker D."/>
            <person name="Gharbi K."/>
            <person name="Hall N."/>
            <person name="Watson M."/>
            <person name="Adriaenssens E.M."/>
            <person name="Foster-Nyarko E."/>
            <person name="Jarju S."/>
            <person name="Secka A."/>
            <person name="Antonio M."/>
            <person name="Oren A."/>
            <person name="Chaudhuri R.R."/>
            <person name="La Ragione R."/>
            <person name="Hildebrand F."/>
            <person name="Pallen M.J."/>
        </authorList>
    </citation>
    <scope>NUCLEOTIDE SEQUENCE</scope>
    <source>
        <strain evidence="13">ChiGjej4B4-12881</strain>
    </source>
</reference>
<feature type="transmembrane region" description="Helical" evidence="11">
    <location>
        <begin position="742"/>
        <end position="763"/>
    </location>
</feature>
<evidence type="ECO:0000256" key="2">
    <source>
        <dbReference type="ARBA" id="ARBA00005675"/>
    </source>
</evidence>
<dbReference type="Gene3D" id="3.40.1110.10">
    <property type="entry name" value="Calcium-transporting ATPase, cytoplasmic domain N"/>
    <property type="match status" value="1"/>
</dbReference>
<evidence type="ECO:0000256" key="4">
    <source>
        <dbReference type="ARBA" id="ARBA00022692"/>
    </source>
</evidence>
<dbReference type="GO" id="GO:0036376">
    <property type="term" value="P:sodium ion export across plasma membrane"/>
    <property type="evidence" value="ECO:0007669"/>
    <property type="project" value="TreeGrafter"/>
</dbReference>
<dbReference type="GO" id="GO:1902600">
    <property type="term" value="P:proton transmembrane transport"/>
    <property type="evidence" value="ECO:0007669"/>
    <property type="project" value="TreeGrafter"/>
</dbReference>
<name>A0A9D1W466_9FIRM</name>
<dbReference type="InterPro" id="IPR036412">
    <property type="entry name" value="HAD-like_sf"/>
</dbReference>
<evidence type="ECO:0000313" key="13">
    <source>
        <dbReference type="EMBL" id="HIX52203.1"/>
    </source>
</evidence>
<dbReference type="InterPro" id="IPR023298">
    <property type="entry name" value="ATPase_P-typ_TM_dom_sf"/>
</dbReference>
<dbReference type="FunFam" id="2.70.150.10:FF:000160">
    <property type="entry name" value="Sarcoplasmic/endoplasmic reticulum calcium ATPase 1"/>
    <property type="match status" value="1"/>
</dbReference>
<dbReference type="Gene3D" id="2.70.150.10">
    <property type="entry name" value="Calcium-transporting ATPase, cytoplasmic transduction domain A"/>
    <property type="match status" value="1"/>
</dbReference>
<dbReference type="Pfam" id="PF13246">
    <property type="entry name" value="Cation_ATPase"/>
    <property type="match status" value="1"/>
</dbReference>
<dbReference type="PRINTS" id="PR00120">
    <property type="entry name" value="HATPASE"/>
</dbReference>
<feature type="domain" description="Cation-transporting P-type ATPase N-terminal" evidence="12">
    <location>
        <begin position="3"/>
        <end position="76"/>
    </location>
</feature>
<feature type="transmembrane region" description="Helical" evidence="11">
    <location>
        <begin position="245"/>
        <end position="265"/>
    </location>
</feature>
<proteinExistence type="inferred from homology"/>
<dbReference type="SFLD" id="SFLDG00002">
    <property type="entry name" value="C1.7:_P-type_atpase_like"/>
    <property type="match status" value="1"/>
</dbReference>
<dbReference type="SMART" id="SM00831">
    <property type="entry name" value="Cation_ATPase_N"/>
    <property type="match status" value="1"/>
</dbReference>
<dbReference type="InterPro" id="IPR023214">
    <property type="entry name" value="HAD_sf"/>
</dbReference>
<reference evidence="13" key="2">
    <citation type="submission" date="2021-04" db="EMBL/GenBank/DDBJ databases">
        <authorList>
            <person name="Gilroy R."/>
        </authorList>
    </citation>
    <scope>NUCLEOTIDE SEQUENCE</scope>
    <source>
        <strain evidence="13">ChiGjej4B4-12881</strain>
    </source>
</reference>
<evidence type="ECO:0000256" key="7">
    <source>
        <dbReference type="ARBA" id="ARBA00022842"/>
    </source>
</evidence>
<dbReference type="Pfam" id="PF00690">
    <property type="entry name" value="Cation_ATPase_N"/>
    <property type="match status" value="1"/>
</dbReference>
<keyword evidence="7" id="KW-0460">Magnesium</keyword>
<feature type="transmembrane region" description="Helical" evidence="11">
    <location>
        <begin position="56"/>
        <end position="73"/>
    </location>
</feature>
<dbReference type="PANTHER" id="PTHR43294">
    <property type="entry name" value="SODIUM/POTASSIUM-TRANSPORTING ATPASE SUBUNIT ALPHA"/>
    <property type="match status" value="1"/>
</dbReference>
<evidence type="ECO:0000256" key="1">
    <source>
        <dbReference type="ARBA" id="ARBA00004127"/>
    </source>
</evidence>
<evidence type="ECO:0000256" key="11">
    <source>
        <dbReference type="SAM" id="Phobius"/>
    </source>
</evidence>
<dbReference type="Gene3D" id="1.20.1110.10">
    <property type="entry name" value="Calcium-transporting ATPase, transmembrane domain"/>
    <property type="match status" value="1"/>
</dbReference>
<evidence type="ECO:0000256" key="10">
    <source>
        <dbReference type="ARBA" id="ARBA00023136"/>
    </source>
</evidence>
<dbReference type="GO" id="GO:0005391">
    <property type="term" value="F:P-type sodium:potassium-exchanging transporter activity"/>
    <property type="evidence" value="ECO:0007669"/>
    <property type="project" value="TreeGrafter"/>
</dbReference>
<dbReference type="SUPFAM" id="SSF81665">
    <property type="entry name" value="Calcium ATPase, transmembrane domain M"/>
    <property type="match status" value="1"/>
</dbReference>
<keyword evidence="9 11" id="KW-1133">Transmembrane helix</keyword>
<dbReference type="GO" id="GO:0005524">
    <property type="term" value="F:ATP binding"/>
    <property type="evidence" value="ECO:0007669"/>
    <property type="project" value="UniProtKB-KW"/>
</dbReference>
<evidence type="ECO:0000256" key="5">
    <source>
        <dbReference type="ARBA" id="ARBA00022741"/>
    </source>
</evidence>
<accession>A0A9D1W466</accession>
<gene>
    <name evidence="13" type="ORF">IAA28_05305</name>
</gene>
<keyword evidence="10 11" id="KW-0472">Membrane</keyword>
<comment type="subcellular location">
    <subcellularLocation>
        <location evidence="1">Endomembrane system</location>
        <topology evidence="1">Multi-pass membrane protein</topology>
    </subcellularLocation>
</comment>
<comment type="similarity">
    <text evidence="2">Belongs to the cation transport ATPase (P-type) (TC 3.A.3) family. Type IIA subfamily.</text>
</comment>
<dbReference type="InterPro" id="IPR001757">
    <property type="entry name" value="P_typ_ATPase"/>
</dbReference>
<dbReference type="InterPro" id="IPR044492">
    <property type="entry name" value="P_typ_ATPase_HD_dom"/>
</dbReference>
<evidence type="ECO:0000313" key="14">
    <source>
        <dbReference type="Proteomes" id="UP000886780"/>
    </source>
</evidence>
<evidence type="ECO:0000256" key="9">
    <source>
        <dbReference type="ARBA" id="ARBA00022989"/>
    </source>
</evidence>
<dbReference type="Proteomes" id="UP000886780">
    <property type="component" value="Unassembled WGS sequence"/>
</dbReference>
<dbReference type="Gene3D" id="3.40.50.1000">
    <property type="entry name" value="HAD superfamily/HAD-like"/>
    <property type="match status" value="1"/>
</dbReference>
<dbReference type="InterPro" id="IPR018303">
    <property type="entry name" value="ATPase_P-typ_P_site"/>
</dbReference>
<feature type="transmembrane region" description="Helical" evidence="11">
    <location>
        <begin position="847"/>
        <end position="867"/>
    </location>
</feature>
<keyword evidence="4 11" id="KW-0812">Transmembrane</keyword>
<dbReference type="Pfam" id="PF00689">
    <property type="entry name" value="Cation_ATPase_C"/>
    <property type="match status" value="1"/>
</dbReference>
<organism evidence="13 14">
    <name type="scientific">Candidatus Lachnoclostridium stercoripullorum</name>
    <dbReference type="NCBI Taxonomy" id="2838635"/>
    <lineage>
        <taxon>Bacteria</taxon>
        <taxon>Bacillati</taxon>
        <taxon>Bacillota</taxon>
        <taxon>Clostridia</taxon>
        <taxon>Lachnospirales</taxon>
        <taxon>Lachnospiraceae</taxon>
    </lineage>
</organism>
<dbReference type="SUPFAM" id="SSF56784">
    <property type="entry name" value="HAD-like"/>
    <property type="match status" value="1"/>
</dbReference>
<dbReference type="SFLD" id="SFLDS00003">
    <property type="entry name" value="Haloacid_Dehalogenase"/>
    <property type="match status" value="1"/>
</dbReference>
<dbReference type="NCBIfam" id="TIGR01494">
    <property type="entry name" value="ATPase_P-type"/>
    <property type="match status" value="3"/>
</dbReference>
<feature type="transmembrane region" description="Helical" evidence="11">
    <location>
        <begin position="271"/>
        <end position="293"/>
    </location>
</feature>
<dbReference type="SFLD" id="SFLDF00027">
    <property type="entry name" value="p-type_atpase"/>
    <property type="match status" value="1"/>
</dbReference>
<dbReference type="Pfam" id="PF00122">
    <property type="entry name" value="E1-E2_ATPase"/>
    <property type="match status" value="1"/>
</dbReference>
<feature type="transmembrane region" description="Helical" evidence="11">
    <location>
        <begin position="815"/>
        <end position="835"/>
    </location>
</feature>
<dbReference type="InterPro" id="IPR023299">
    <property type="entry name" value="ATPase_P-typ_cyto_dom_N"/>
</dbReference>
<dbReference type="PANTHER" id="PTHR43294:SF20">
    <property type="entry name" value="P-TYPE ATPASE"/>
    <property type="match status" value="1"/>
</dbReference>
<dbReference type="GO" id="GO:0005886">
    <property type="term" value="C:plasma membrane"/>
    <property type="evidence" value="ECO:0007669"/>
    <property type="project" value="TreeGrafter"/>
</dbReference>
<dbReference type="FunFam" id="3.40.50.1000:FF:000028">
    <property type="entry name" value="Calcium-transporting P-type ATPase, putative"/>
    <property type="match status" value="1"/>
</dbReference>
<keyword evidence="8" id="KW-1278">Translocase</keyword>
<dbReference type="InterPro" id="IPR059000">
    <property type="entry name" value="ATPase_P-type_domA"/>
</dbReference>
<sequence length="875" mass="94747">MRAWYQMSDEEALQAQSVGKEGLTAAQVEERTREHGKNVLQETKKKSAFQVFLEQFKDLLVIILIVAALISMVSGNVESTVVIFAVIIMNAILGTIQHEKAEKSLDSLKSLSSPIAKVMRGGKKMEIDSRDVVPGDILLLEAGDLVVADGRVLESYSLQVNESSLTGESTNVDKKAVQLEEDKVALADQVNMVFSSSLVTLGRGVVVVTGTGMNTEIGKIASLMNATKEKKTPLQVSLDQFSSKLAAVIMVISGIVFLLSLYRQMPILDSLMFAVALAVAAIPEALGSIVTIVQAMGTQKMAAENAIIKDLKAVESLGCVSVICSDKTGTLTQNKMTVQEIYMDEKLVPSDALKMEGTVARYLIYSALLANDAAFTDGKMIGDPTEFALIDMGRKAGVDENIIRGELPRMGEIPFDSDRKLMSTRHMIFGKDTLLTKGAVDVLLPRITRILTSEGVRPVQESDRRKILEQNMAFSTQGLRVLAFAYREMGEKEALTLADEQDYTFIGLTAMMDPPRPESRNAVLNAKKAGIKPVMITGDHKVTASAIARKIGILDEDGLAVEGLELDQMDDGELADKLERISVYARVSPEHKIRIVEAWQNKGRIVAMTGDGVNDAPALKKADIGVAMGITGTEVSKDAAAMILADDNFATIIKAVANGRNVYRNIKNSIKFLLSGNMAGILSVLYTSLMGLPVPFAPVHLLFINLLTDSLPAIAIGMEPAEPGLLEQPPRDPKEGILTRDFLTDIGVQGALIAVFTMLSYYTGLYQPGFNGTPGSQVVASTMAFATLTLARLFHGFNCRSQHSIMRLKLMSNPWSVMAFEAGVVLLAAVLFVPGLQTLFSVADLSVRQLLTILIFAVVPTLIIQAVKTIREAMK</sequence>
<dbReference type="GO" id="GO:0012505">
    <property type="term" value="C:endomembrane system"/>
    <property type="evidence" value="ECO:0007669"/>
    <property type="project" value="UniProtKB-SubCell"/>
</dbReference>
<dbReference type="GO" id="GO:0030007">
    <property type="term" value="P:intracellular potassium ion homeostasis"/>
    <property type="evidence" value="ECO:0007669"/>
    <property type="project" value="TreeGrafter"/>
</dbReference>
<dbReference type="FunFam" id="3.40.50.1000:FF:000001">
    <property type="entry name" value="Phospholipid-transporting ATPase IC"/>
    <property type="match status" value="1"/>
</dbReference>